<gene>
    <name evidence="1" type="ORF">CHS0354_007272</name>
</gene>
<proteinExistence type="predicted"/>
<name>A0AAE0TD85_9BIVA</name>
<sequence>MILSSDIVTEDNVHIKMFINIDLQPHVISILKRKDHLQLQELHPNVELKFTADTVSARTKGVGGQFPGDYLHISAFMIASHLWTSKPFLRVFEDIHDGDFP</sequence>
<keyword evidence="2" id="KW-1185">Reference proteome</keyword>
<dbReference type="AlphaFoldDB" id="A0AAE0TD85"/>
<comment type="caution">
    <text evidence="1">The sequence shown here is derived from an EMBL/GenBank/DDBJ whole genome shotgun (WGS) entry which is preliminary data.</text>
</comment>
<dbReference type="Proteomes" id="UP001195483">
    <property type="component" value="Unassembled WGS sequence"/>
</dbReference>
<evidence type="ECO:0000313" key="2">
    <source>
        <dbReference type="Proteomes" id="UP001195483"/>
    </source>
</evidence>
<reference evidence="1" key="2">
    <citation type="journal article" date="2021" name="Genome Biol. Evol.">
        <title>Developing a high-quality reference genome for a parasitic bivalve with doubly uniparental inheritance (Bivalvia: Unionida).</title>
        <authorList>
            <person name="Smith C.H."/>
        </authorList>
    </citation>
    <scope>NUCLEOTIDE SEQUENCE</scope>
    <source>
        <strain evidence="1">CHS0354</strain>
        <tissue evidence="1">Mantle</tissue>
    </source>
</reference>
<dbReference type="EMBL" id="JAEAOA010000502">
    <property type="protein sequence ID" value="KAK3608247.1"/>
    <property type="molecule type" value="Genomic_DNA"/>
</dbReference>
<organism evidence="1 2">
    <name type="scientific">Potamilus streckersoni</name>
    <dbReference type="NCBI Taxonomy" id="2493646"/>
    <lineage>
        <taxon>Eukaryota</taxon>
        <taxon>Metazoa</taxon>
        <taxon>Spiralia</taxon>
        <taxon>Lophotrochozoa</taxon>
        <taxon>Mollusca</taxon>
        <taxon>Bivalvia</taxon>
        <taxon>Autobranchia</taxon>
        <taxon>Heteroconchia</taxon>
        <taxon>Palaeoheterodonta</taxon>
        <taxon>Unionida</taxon>
        <taxon>Unionoidea</taxon>
        <taxon>Unionidae</taxon>
        <taxon>Ambleminae</taxon>
        <taxon>Lampsilini</taxon>
        <taxon>Potamilus</taxon>
    </lineage>
</organism>
<reference evidence="1" key="1">
    <citation type="journal article" date="2021" name="Genome Biol. Evol.">
        <title>A High-Quality Reference Genome for a Parasitic Bivalve with Doubly Uniparental Inheritance (Bivalvia: Unionida).</title>
        <authorList>
            <person name="Smith C.H."/>
        </authorList>
    </citation>
    <scope>NUCLEOTIDE SEQUENCE</scope>
    <source>
        <strain evidence="1">CHS0354</strain>
    </source>
</reference>
<evidence type="ECO:0000313" key="1">
    <source>
        <dbReference type="EMBL" id="KAK3608247.1"/>
    </source>
</evidence>
<protein>
    <submittedName>
        <fullName evidence="1">Uncharacterized protein</fullName>
    </submittedName>
</protein>
<reference evidence="1" key="3">
    <citation type="submission" date="2023-05" db="EMBL/GenBank/DDBJ databases">
        <authorList>
            <person name="Smith C.H."/>
        </authorList>
    </citation>
    <scope>NUCLEOTIDE SEQUENCE</scope>
    <source>
        <strain evidence="1">CHS0354</strain>
        <tissue evidence="1">Mantle</tissue>
    </source>
</reference>
<accession>A0AAE0TD85</accession>